<feature type="region of interest" description="Disordered" evidence="9">
    <location>
        <begin position="252"/>
        <end position="402"/>
    </location>
</feature>
<keyword evidence="3 10" id="KW-0812">Transmembrane</keyword>
<feature type="transmembrane region" description="Helical" evidence="10">
    <location>
        <begin position="16"/>
        <end position="34"/>
    </location>
</feature>
<accession>A0ABU7EMR8</accession>
<feature type="region of interest" description="Disordered" evidence="9">
    <location>
        <begin position="185"/>
        <end position="204"/>
    </location>
</feature>
<dbReference type="PANTHER" id="PTHR15896">
    <property type="entry name" value="GOLGI PHOSPHOPROTEIN 2/GP73-RELATED"/>
    <property type="match status" value="1"/>
</dbReference>
<reference evidence="11 12" key="1">
    <citation type="submission" date="2021-06" db="EMBL/GenBank/DDBJ databases">
        <authorList>
            <person name="Palmer J.M."/>
        </authorList>
    </citation>
    <scope>NUCLEOTIDE SEQUENCE [LARGE SCALE GENOMIC DNA]</scope>
    <source>
        <strain evidence="11 12">CL_MEX2019</strain>
        <tissue evidence="11">Muscle</tissue>
    </source>
</reference>
<keyword evidence="4" id="KW-0735">Signal-anchor</keyword>
<comment type="caution">
    <text evidence="11">The sequence shown here is derived from an EMBL/GenBank/DDBJ whole genome shotgun (WGS) entry which is preliminary data.</text>
</comment>
<gene>
    <name evidence="11" type="ORF">CHARACLAT_022663</name>
</gene>
<feature type="compositionally biased region" description="Acidic residues" evidence="9">
    <location>
        <begin position="319"/>
        <end position="328"/>
    </location>
</feature>
<evidence type="ECO:0000256" key="4">
    <source>
        <dbReference type="ARBA" id="ARBA00022968"/>
    </source>
</evidence>
<evidence type="ECO:0008006" key="13">
    <source>
        <dbReference type="Google" id="ProtNLM"/>
    </source>
</evidence>
<evidence type="ECO:0000256" key="2">
    <source>
        <dbReference type="ARBA" id="ARBA00007474"/>
    </source>
</evidence>
<evidence type="ECO:0000256" key="10">
    <source>
        <dbReference type="SAM" id="Phobius"/>
    </source>
</evidence>
<organism evidence="11 12">
    <name type="scientific">Characodon lateralis</name>
    <dbReference type="NCBI Taxonomy" id="208331"/>
    <lineage>
        <taxon>Eukaryota</taxon>
        <taxon>Metazoa</taxon>
        <taxon>Chordata</taxon>
        <taxon>Craniata</taxon>
        <taxon>Vertebrata</taxon>
        <taxon>Euteleostomi</taxon>
        <taxon>Actinopterygii</taxon>
        <taxon>Neopterygii</taxon>
        <taxon>Teleostei</taxon>
        <taxon>Neoteleostei</taxon>
        <taxon>Acanthomorphata</taxon>
        <taxon>Ovalentaria</taxon>
        <taxon>Atherinomorphae</taxon>
        <taxon>Cyprinodontiformes</taxon>
        <taxon>Goodeidae</taxon>
        <taxon>Characodon</taxon>
    </lineage>
</organism>
<proteinExistence type="inferred from homology"/>
<protein>
    <recommendedName>
        <fullName evidence="13">Golgi membrane protein 1</fullName>
    </recommendedName>
</protein>
<evidence type="ECO:0000256" key="5">
    <source>
        <dbReference type="ARBA" id="ARBA00022989"/>
    </source>
</evidence>
<dbReference type="PRINTS" id="PR02084">
    <property type="entry name" value="GOLM1CASC4"/>
</dbReference>
<feature type="compositionally biased region" description="Acidic residues" evidence="9">
    <location>
        <begin position="376"/>
        <end position="391"/>
    </location>
</feature>
<name>A0ABU7EMR8_9TELE</name>
<feature type="compositionally biased region" description="Basic and acidic residues" evidence="9">
    <location>
        <begin position="364"/>
        <end position="375"/>
    </location>
</feature>
<evidence type="ECO:0000256" key="8">
    <source>
        <dbReference type="SAM" id="Coils"/>
    </source>
</evidence>
<evidence type="ECO:0000256" key="7">
    <source>
        <dbReference type="ARBA" id="ARBA00023136"/>
    </source>
</evidence>
<sequence length="402" mass="44426">MGGLGNGRRGGRAPPLMVAALIACILVLGFNYWVSSSRNLELQTKLYELEGQVRRGANERGIAEMKKNEFQEQVQKQMQQISHIESLHNKELDDIQNTYTQEKAKLQQNISSRTKTIEELQGQLNQLNDDLGKLQKELQSCQANTSTLNNKFTVDMAHCQSQVLSQKMLCDEKVAAVKLEAQKNMQEEVSPPGDPGQQKNSDFGAVKEDPTLKAVPSEAGAMAVVSQISMISQGKGNKAPELLTNDIDIYKESPEKHPADGLSKVQDVLSTASGTQSKLQQKERQGKTEKAEEPTGKGLTNNLTNDKEIEVMDIHEEGAQTEESDPGMEDMLIGQGKTDEMANGQRLEEPDEYDADEQVVGGVDLEKEQRNKNMEEETADYNGDDENEGEFEADKQAALAQI</sequence>
<feature type="compositionally biased region" description="Basic and acidic residues" evidence="9">
    <location>
        <begin position="305"/>
        <end position="318"/>
    </location>
</feature>
<evidence type="ECO:0000313" key="11">
    <source>
        <dbReference type="EMBL" id="MED6288061.1"/>
    </source>
</evidence>
<evidence type="ECO:0000256" key="1">
    <source>
        <dbReference type="ARBA" id="ARBA00004606"/>
    </source>
</evidence>
<feature type="coiled-coil region" evidence="8">
    <location>
        <begin position="89"/>
        <end position="151"/>
    </location>
</feature>
<comment type="subcellular location">
    <subcellularLocation>
        <location evidence="1">Membrane</location>
        <topology evidence="1">Single-pass type II membrane protein</topology>
    </subcellularLocation>
</comment>
<evidence type="ECO:0000256" key="9">
    <source>
        <dbReference type="SAM" id="MobiDB-lite"/>
    </source>
</evidence>
<comment type="similarity">
    <text evidence="2">Belongs to the GOLM family.</text>
</comment>
<dbReference type="Proteomes" id="UP001352852">
    <property type="component" value="Unassembled WGS sequence"/>
</dbReference>
<evidence type="ECO:0000256" key="3">
    <source>
        <dbReference type="ARBA" id="ARBA00022692"/>
    </source>
</evidence>
<feature type="compositionally biased region" description="Basic and acidic residues" evidence="9">
    <location>
        <begin position="280"/>
        <end position="295"/>
    </location>
</feature>
<dbReference type="EMBL" id="JAHUTJ010059708">
    <property type="protein sequence ID" value="MED6288061.1"/>
    <property type="molecule type" value="Genomic_DNA"/>
</dbReference>
<dbReference type="PANTHER" id="PTHR15896:SF8">
    <property type="entry name" value="GOLGI MEMBRANE PROTEIN 1"/>
    <property type="match status" value="1"/>
</dbReference>
<dbReference type="InterPro" id="IPR026139">
    <property type="entry name" value="GOLM1/CASC4"/>
</dbReference>
<feature type="compositionally biased region" description="Polar residues" evidence="9">
    <location>
        <begin position="268"/>
        <end position="279"/>
    </location>
</feature>
<evidence type="ECO:0000256" key="6">
    <source>
        <dbReference type="ARBA" id="ARBA00023054"/>
    </source>
</evidence>
<evidence type="ECO:0000313" key="12">
    <source>
        <dbReference type="Proteomes" id="UP001352852"/>
    </source>
</evidence>
<keyword evidence="6 8" id="KW-0175">Coiled coil</keyword>
<keyword evidence="12" id="KW-1185">Reference proteome</keyword>
<keyword evidence="5 10" id="KW-1133">Transmembrane helix</keyword>
<keyword evidence="7 10" id="KW-0472">Membrane</keyword>